<reference evidence="1 2" key="1">
    <citation type="submission" date="2017-04" db="EMBL/GenBank/DDBJ databases">
        <authorList>
            <person name="Afonso C.L."/>
            <person name="Miller P.J."/>
            <person name="Scott M.A."/>
            <person name="Spackman E."/>
            <person name="Goraichik I."/>
            <person name="Dimitrov K.M."/>
            <person name="Suarez D.L."/>
            <person name="Swayne D.E."/>
        </authorList>
    </citation>
    <scope>NUCLEOTIDE SEQUENCE [LARGE SCALE GENOMIC DNA]</scope>
    <source>
        <strain evidence="1 2">DSM 22418</strain>
    </source>
</reference>
<accession>A0A1X7IKC1</accession>
<evidence type="ECO:0000313" key="2">
    <source>
        <dbReference type="Proteomes" id="UP000192980"/>
    </source>
</evidence>
<dbReference type="EMBL" id="FXAU01000001">
    <property type="protein sequence ID" value="SMG15384.1"/>
    <property type="molecule type" value="Genomic_DNA"/>
</dbReference>
<organism evidence="1 2">
    <name type="scientific">Sphingobacterium psychroaquaticum</name>
    <dbReference type="NCBI Taxonomy" id="561061"/>
    <lineage>
        <taxon>Bacteria</taxon>
        <taxon>Pseudomonadati</taxon>
        <taxon>Bacteroidota</taxon>
        <taxon>Sphingobacteriia</taxon>
        <taxon>Sphingobacteriales</taxon>
        <taxon>Sphingobacteriaceae</taxon>
        <taxon>Sphingobacterium</taxon>
    </lineage>
</organism>
<evidence type="ECO:0000313" key="1">
    <source>
        <dbReference type="EMBL" id="SMG15384.1"/>
    </source>
</evidence>
<dbReference type="Proteomes" id="UP000192980">
    <property type="component" value="Unassembled WGS sequence"/>
</dbReference>
<proteinExistence type="predicted"/>
<dbReference type="OrthoDB" id="704799at2"/>
<keyword evidence="2" id="KW-1185">Reference proteome</keyword>
<protein>
    <submittedName>
        <fullName evidence="1">Outer membrane protein beta-barrel domain-containing protein</fullName>
    </submittedName>
</protein>
<dbReference type="RefSeq" id="WP_134432694.1">
    <property type="nucleotide sequence ID" value="NZ_CP038029.1"/>
</dbReference>
<dbReference type="AlphaFoldDB" id="A0A1X7IKC1"/>
<dbReference type="InterPro" id="IPR011250">
    <property type="entry name" value="OMP/PagP_B-barrel"/>
</dbReference>
<sequence>MMYWNRFLIVFVALCIYSSVKAQEKGLFVSAHYSYNKSDAGSVVADDRPVEISKGHVVTPRLGYRLNKGWAIGGVYSFSNLRTTTSYVTVFPQGLVSIETVEKEKMYRYGIFAQRYLYDNGKTSFFMELDASKGSLKRKDGESSETFAEKNGKANVYGGGLHLGGRYNFYKGLGVEGRLNNLVQYTHTTVKSINGKAHTFTALQDIFSNASIGLSYRF</sequence>
<dbReference type="STRING" id="561061.SAMN05660862_0953"/>
<dbReference type="SUPFAM" id="SSF56925">
    <property type="entry name" value="OMPA-like"/>
    <property type="match status" value="1"/>
</dbReference>
<gene>
    <name evidence="1" type="ORF">SAMN05660862_0953</name>
</gene>
<name>A0A1X7IKC1_9SPHI</name>